<evidence type="ECO:0000313" key="3">
    <source>
        <dbReference type="Proteomes" id="UP000673691"/>
    </source>
</evidence>
<dbReference type="EMBL" id="JAEFCI010010636">
    <property type="protein sequence ID" value="KAG5457100.1"/>
    <property type="molecule type" value="Genomic_DNA"/>
</dbReference>
<accession>A0A8H8DG01</accession>
<protein>
    <submittedName>
        <fullName evidence="2">Uncharacterized protein</fullName>
    </submittedName>
</protein>
<evidence type="ECO:0000256" key="1">
    <source>
        <dbReference type="SAM" id="MobiDB-lite"/>
    </source>
</evidence>
<comment type="caution">
    <text evidence="2">The sequence shown here is derived from an EMBL/GenBank/DDBJ whole genome shotgun (WGS) entry which is preliminary data.</text>
</comment>
<gene>
    <name evidence="2" type="ORF">BJ554DRAFT_2979</name>
</gene>
<organism evidence="2 3">
    <name type="scientific">Olpidium bornovanus</name>
    <dbReference type="NCBI Taxonomy" id="278681"/>
    <lineage>
        <taxon>Eukaryota</taxon>
        <taxon>Fungi</taxon>
        <taxon>Fungi incertae sedis</taxon>
        <taxon>Olpidiomycota</taxon>
        <taxon>Olpidiomycotina</taxon>
        <taxon>Olpidiomycetes</taxon>
        <taxon>Olpidiales</taxon>
        <taxon>Olpidiaceae</taxon>
        <taxon>Olpidium</taxon>
    </lineage>
</organism>
<dbReference type="Proteomes" id="UP000673691">
    <property type="component" value="Unassembled WGS sequence"/>
</dbReference>
<feature type="region of interest" description="Disordered" evidence="1">
    <location>
        <begin position="30"/>
        <end position="97"/>
    </location>
</feature>
<evidence type="ECO:0000313" key="2">
    <source>
        <dbReference type="EMBL" id="KAG5457100.1"/>
    </source>
</evidence>
<sequence length="284" mass="30117">MAGEQREDPAASPQQLLMDTEAVAVICCGRHPLPETGGGRGKGPSRNLDFPGFSSPPPLPPSTLSFPRYRRTAPPSTPAPRASRFERRRAARHVNQAAPDVQRISRYQKMLDTAAEGSFKSSMAYLSSGAGSGGGGRSSFFSAFSVAESSASSSSQLTSQGRFGNFAAPVRDFFSSVGNRARGFTPLGSDGGDEPGFFGSLSWGQVSMCHSLSYTWNPADARRWPLTPFPAFLTADDGLCNMLGGCSAFLCHSTTSILQSVPFISKKPQIALTSNPFATCASRV</sequence>
<name>A0A8H8DG01_9FUNG</name>
<dbReference type="AlphaFoldDB" id="A0A8H8DG01"/>
<keyword evidence="3" id="KW-1185">Reference proteome</keyword>
<reference evidence="2 3" key="1">
    <citation type="journal article" name="Sci. Rep.">
        <title>Genome-scale phylogenetic analyses confirm Olpidium as the closest living zoosporic fungus to the non-flagellated, terrestrial fungi.</title>
        <authorList>
            <person name="Chang Y."/>
            <person name="Rochon D."/>
            <person name="Sekimoto S."/>
            <person name="Wang Y."/>
            <person name="Chovatia M."/>
            <person name="Sandor L."/>
            <person name="Salamov A."/>
            <person name="Grigoriev I.V."/>
            <person name="Stajich J.E."/>
            <person name="Spatafora J.W."/>
        </authorList>
    </citation>
    <scope>NUCLEOTIDE SEQUENCE [LARGE SCALE GENOMIC DNA]</scope>
    <source>
        <strain evidence="2">S191</strain>
    </source>
</reference>
<proteinExistence type="predicted"/>